<organism evidence="1">
    <name type="scientific">Arundo donax</name>
    <name type="common">Giant reed</name>
    <name type="synonym">Donax arundinaceus</name>
    <dbReference type="NCBI Taxonomy" id="35708"/>
    <lineage>
        <taxon>Eukaryota</taxon>
        <taxon>Viridiplantae</taxon>
        <taxon>Streptophyta</taxon>
        <taxon>Embryophyta</taxon>
        <taxon>Tracheophyta</taxon>
        <taxon>Spermatophyta</taxon>
        <taxon>Magnoliopsida</taxon>
        <taxon>Liliopsida</taxon>
        <taxon>Poales</taxon>
        <taxon>Poaceae</taxon>
        <taxon>PACMAD clade</taxon>
        <taxon>Arundinoideae</taxon>
        <taxon>Arundineae</taxon>
        <taxon>Arundo</taxon>
    </lineage>
</organism>
<sequence length="97" mass="11320">MNLCKIFRGCHTLWNMFFLKHAGKLHVIVEHADTSFYDWHLFGTQKEFVSMRRLLNIVTNKLLSIWTHLLSCSGSKLKTAHFGVAIMFIWQHPACCL</sequence>
<protein>
    <submittedName>
        <fullName evidence="1">Uncharacterized protein</fullName>
    </submittedName>
</protein>
<reference evidence="1" key="2">
    <citation type="journal article" date="2015" name="Data Brief">
        <title>Shoot transcriptome of the giant reed, Arundo donax.</title>
        <authorList>
            <person name="Barrero R.A."/>
            <person name="Guerrero F.D."/>
            <person name="Moolhuijzen P."/>
            <person name="Goolsby J.A."/>
            <person name="Tidwell J."/>
            <person name="Bellgard S.E."/>
            <person name="Bellgard M.I."/>
        </authorList>
    </citation>
    <scope>NUCLEOTIDE SEQUENCE</scope>
    <source>
        <tissue evidence="1">Shoot tissue taken approximately 20 cm above the soil surface</tissue>
    </source>
</reference>
<accession>A0A0A9D9F0</accession>
<dbReference type="AlphaFoldDB" id="A0A0A9D9F0"/>
<dbReference type="EMBL" id="GBRH01215605">
    <property type="protein sequence ID" value="JAD82290.1"/>
    <property type="molecule type" value="Transcribed_RNA"/>
</dbReference>
<evidence type="ECO:0000313" key="1">
    <source>
        <dbReference type="EMBL" id="JAD82290.1"/>
    </source>
</evidence>
<reference evidence="1" key="1">
    <citation type="submission" date="2014-09" db="EMBL/GenBank/DDBJ databases">
        <authorList>
            <person name="Magalhaes I.L.F."/>
            <person name="Oliveira U."/>
            <person name="Santos F.R."/>
            <person name="Vidigal T.H.D.A."/>
            <person name="Brescovit A.D."/>
            <person name="Santos A.J."/>
        </authorList>
    </citation>
    <scope>NUCLEOTIDE SEQUENCE</scope>
    <source>
        <tissue evidence="1">Shoot tissue taken approximately 20 cm above the soil surface</tissue>
    </source>
</reference>
<proteinExistence type="predicted"/>
<name>A0A0A9D9F0_ARUDO</name>